<protein>
    <submittedName>
        <fullName evidence="1">Uncharacterized protein</fullName>
    </submittedName>
</protein>
<dbReference type="WBParaSite" id="SSTP_0000383500.1">
    <property type="protein sequence ID" value="SSTP_0000383500.1"/>
    <property type="gene ID" value="SSTP_0000383500"/>
</dbReference>
<evidence type="ECO:0000313" key="1">
    <source>
        <dbReference type="WBParaSite" id="SSTP_0000383500.1"/>
    </source>
</evidence>
<name>A0A0K0E2W6_STRER</name>
<dbReference type="AlphaFoldDB" id="A0A0K0E2W6"/>
<sequence>MLYALPIADRYSLVYIYNRHKTDKRQANKDMNYYIKQHVDQGIVKNICLILCIKYFNPTRITLFSSKLFLPKSKLNNINFEKKPFVPSKGRCFLLNCFGK</sequence>
<proteinExistence type="predicted"/>
<reference evidence="1" key="1">
    <citation type="submission" date="2015-08" db="UniProtKB">
        <authorList>
            <consortium name="WormBaseParasite"/>
        </authorList>
    </citation>
    <scope>IDENTIFICATION</scope>
</reference>
<accession>A0A0K0E2W6</accession>
<organism evidence="1">
    <name type="scientific">Strongyloides stercoralis</name>
    <name type="common">Threadworm</name>
    <dbReference type="NCBI Taxonomy" id="6248"/>
    <lineage>
        <taxon>Eukaryota</taxon>
        <taxon>Metazoa</taxon>
        <taxon>Ecdysozoa</taxon>
        <taxon>Nematoda</taxon>
        <taxon>Chromadorea</taxon>
        <taxon>Rhabditida</taxon>
        <taxon>Tylenchina</taxon>
        <taxon>Panagrolaimomorpha</taxon>
        <taxon>Strongyloidoidea</taxon>
        <taxon>Strongyloididae</taxon>
        <taxon>Strongyloides</taxon>
    </lineage>
</organism>